<comment type="function">
    <text evidence="1 12">Involved in the catabolism of quinolinic acid (QA).</text>
</comment>
<dbReference type="UniPathway" id="UPA00253">
    <property type="reaction ID" value="UER00331"/>
</dbReference>
<keyword evidence="8 12" id="KW-0328">Glycosyltransferase</keyword>
<reference evidence="15 16" key="1">
    <citation type="journal article" date="2018" name="BMC Genomics">
        <title>Comparative genome analyses reveal sequence features reflecting distinct modes of host-adaptation between dicot and monocot powdery mildew.</title>
        <authorList>
            <person name="Wu Y."/>
            <person name="Ma X."/>
            <person name="Pan Z."/>
            <person name="Kale S.D."/>
            <person name="Song Y."/>
            <person name="King H."/>
            <person name="Zhang Q."/>
            <person name="Presley C."/>
            <person name="Deng X."/>
            <person name="Wei C.I."/>
            <person name="Xiao S."/>
        </authorList>
    </citation>
    <scope>NUCLEOTIDE SEQUENCE [LARGE SCALE GENOMIC DNA]</scope>
    <source>
        <strain evidence="15">UCSC1</strain>
    </source>
</reference>
<dbReference type="InterPro" id="IPR002638">
    <property type="entry name" value="Quinolinate_PRibosylTrfase_C"/>
</dbReference>
<accession>A0A420HHY2</accession>
<evidence type="ECO:0000256" key="1">
    <source>
        <dbReference type="ARBA" id="ARBA00003237"/>
    </source>
</evidence>
<dbReference type="GO" id="GO:0004514">
    <property type="term" value="F:nicotinate-nucleotide diphosphorylase (carboxylating) activity"/>
    <property type="evidence" value="ECO:0007669"/>
    <property type="project" value="UniProtKB-EC"/>
</dbReference>
<dbReference type="GO" id="GO:0005737">
    <property type="term" value="C:cytoplasm"/>
    <property type="evidence" value="ECO:0007669"/>
    <property type="project" value="TreeGrafter"/>
</dbReference>
<comment type="similarity">
    <text evidence="3 12">Belongs to the NadC/ModD family.</text>
</comment>
<dbReference type="GO" id="GO:0034213">
    <property type="term" value="P:quinolinate catabolic process"/>
    <property type="evidence" value="ECO:0007669"/>
    <property type="project" value="TreeGrafter"/>
</dbReference>
<dbReference type="Pfam" id="PF02749">
    <property type="entry name" value="QRPTase_N"/>
    <property type="match status" value="1"/>
</dbReference>
<evidence type="ECO:0000259" key="13">
    <source>
        <dbReference type="Pfam" id="PF01729"/>
    </source>
</evidence>
<dbReference type="InterPro" id="IPR013785">
    <property type="entry name" value="Aldolase_TIM"/>
</dbReference>
<dbReference type="Proteomes" id="UP000285405">
    <property type="component" value="Unassembled WGS sequence"/>
</dbReference>
<feature type="domain" description="Quinolinate phosphoribosyl transferase N-terminal" evidence="14">
    <location>
        <begin position="39"/>
        <end position="117"/>
    </location>
</feature>
<gene>
    <name evidence="15" type="ORF">GcC1_192031</name>
</gene>
<evidence type="ECO:0000256" key="3">
    <source>
        <dbReference type="ARBA" id="ARBA00009400"/>
    </source>
</evidence>
<sequence>MLSHHGNLADLLPLNWKNVVSSWFQEDTPSFDYGGFVVGNDERTATLYAKSNGVLAGVPFFNEIFAQADCTVKWYIEEGSWVEGGASGKTAIASITGPVRKILLGERVALNTLSRCSGVATQSKKMLDLVHQAGYTGILAGTRKTTPGFRLVEKYGMMVGGIDGHRHDLSSLIMLKDNHIWAKGSIKNAIQAAQKAGGFSLKVEVEVGNRTDAHEAIEAGADIIMLDNFKGDELKALAVDLKREWAGKRNFLLECSGGLTTENVASYITNGKPDTSHHTAKV</sequence>
<name>A0A420HHY2_9PEZI</name>
<protein>
    <recommendedName>
        <fullName evidence="6 12">Nicotinate-nucleotide pyrophosphorylase [carboxylating]</fullName>
        <ecNumber evidence="5 12">2.4.2.19</ecNumber>
    </recommendedName>
    <alternativeName>
        <fullName evidence="10 12">Quinolinate phosphoribosyltransferase [decarboxylating]</fullName>
    </alternativeName>
</protein>
<evidence type="ECO:0000259" key="14">
    <source>
        <dbReference type="Pfam" id="PF02749"/>
    </source>
</evidence>
<comment type="caution">
    <text evidence="15">The sequence shown here is derived from an EMBL/GenBank/DDBJ whole genome shotgun (WGS) entry which is preliminary data.</text>
</comment>
<evidence type="ECO:0000256" key="7">
    <source>
        <dbReference type="ARBA" id="ARBA00022642"/>
    </source>
</evidence>
<organism evidence="15 16">
    <name type="scientific">Golovinomyces cichoracearum</name>
    <dbReference type="NCBI Taxonomy" id="62708"/>
    <lineage>
        <taxon>Eukaryota</taxon>
        <taxon>Fungi</taxon>
        <taxon>Dikarya</taxon>
        <taxon>Ascomycota</taxon>
        <taxon>Pezizomycotina</taxon>
        <taxon>Leotiomycetes</taxon>
        <taxon>Erysiphales</taxon>
        <taxon>Erysiphaceae</taxon>
        <taxon>Golovinomyces</taxon>
    </lineage>
</organism>
<evidence type="ECO:0000256" key="11">
    <source>
        <dbReference type="ARBA" id="ARBA00047445"/>
    </source>
</evidence>
<dbReference type="CDD" id="cd01572">
    <property type="entry name" value="QPRTase"/>
    <property type="match status" value="1"/>
</dbReference>
<dbReference type="PANTHER" id="PTHR32179">
    <property type="entry name" value="NICOTINATE-NUCLEOTIDE PYROPHOSPHORYLASE [CARBOXYLATING]"/>
    <property type="match status" value="1"/>
</dbReference>
<keyword evidence="7 12" id="KW-0662">Pyridine nucleotide biosynthesis</keyword>
<proteinExistence type="inferred from homology"/>
<evidence type="ECO:0000256" key="8">
    <source>
        <dbReference type="ARBA" id="ARBA00022676"/>
    </source>
</evidence>
<dbReference type="AlphaFoldDB" id="A0A420HHY2"/>
<dbReference type="FunFam" id="3.20.20.70:FF:000090">
    <property type="entry name" value="Nicotinate-nucleotide pyrophosphorylase [carboxylating]"/>
    <property type="match status" value="1"/>
</dbReference>
<dbReference type="EC" id="2.4.2.19" evidence="5 12"/>
<dbReference type="EMBL" id="MCBR01019214">
    <property type="protein sequence ID" value="RKF57094.1"/>
    <property type="molecule type" value="Genomic_DNA"/>
</dbReference>
<comment type="pathway">
    <text evidence="2 12">Cofactor biosynthesis; NAD(+) biosynthesis; nicotinate D-ribonucleotide from quinolinate: step 1/1.</text>
</comment>
<keyword evidence="9 12" id="KW-0808">Transferase</keyword>
<dbReference type="SUPFAM" id="SSF51690">
    <property type="entry name" value="Nicotinate/Quinolinate PRTase C-terminal domain-like"/>
    <property type="match status" value="1"/>
</dbReference>
<dbReference type="OrthoDB" id="10067394at2759"/>
<evidence type="ECO:0000256" key="10">
    <source>
        <dbReference type="ARBA" id="ARBA00033102"/>
    </source>
</evidence>
<dbReference type="PANTHER" id="PTHR32179:SF3">
    <property type="entry name" value="NICOTINATE-NUCLEOTIDE PYROPHOSPHORYLASE [CARBOXYLATING]"/>
    <property type="match status" value="1"/>
</dbReference>
<evidence type="ECO:0000256" key="6">
    <source>
        <dbReference type="ARBA" id="ARBA00020990"/>
    </source>
</evidence>
<comment type="subunit">
    <text evidence="4 12">Hexamer formed by 3 homodimers.</text>
</comment>
<evidence type="ECO:0000313" key="16">
    <source>
        <dbReference type="Proteomes" id="UP000285405"/>
    </source>
</evidence>
<evidence type="ECO:0000256" key="2">
    <source>
        <dbReference type="ARBA" id="ARBA00004893"/>
    </source>
</evidence>
<comment type="catalytic activity">
    <reaction evidence="11 12">
        <text>nicotinate beta-D-ribonucleotide + CO2 + diphosphate = quinolinate + 5-phospho-alpha-D-ribose 1-diphosphate + 2 H(+)</text>
        <dbReference type="Rhea" id="RHEA:12733"/>
        <dbReference type="ChEBI" id="CHEBI:15378"/>
        <dbReference type="ChEBI" id="CHEBI:16526"/>
        <dbReference type="ChEBI" id="CHEBI:29959"/>
        <dbReference type="ChEBI" id="CHEBI:33019"/>
        <dbReference type="ChEBI" id="CHEBI:57502"/>
        <dbReference type="ChEBI" id="CHEBI:58017"/>
        <dbReference type="EC" id="2.4.2.19"/>
    </reaction>
</comment>
<dbReference type="InterPro" id="IPR004393">
    <property type="entry name" value="NadC"/>
</dbReference>
<evidence type="ECO:0000256" key="9">
    <source>
        <dbReference type="ARBA" id="ARBA00022679"/>
    </source>
</evidence>
<evidence type="ECO:0000313" key="15">
    <source>
        <dbReference type="EMBL" id="RKF57094.1"/>
    </source>
</evidence>
<dbReference type="Pfam" id="PF01729">
    <property type="entry name" value="QRPTase_C"/>
    <property type="match status" value="1"/>
</dbReference>
<dbReference type="Gene3D" id="3.20.20.70">
    <property type="entry name" value="Aldolase class I"/>
    <property type="match status" value="1"/>
</dbReference>
<dbReference type="SUPFAM" id="SSF54675">
    <property type="entry name" value="Nicotinate/Quinolinate PRTase N-terminal domain-like"/>
    <property type="match status" value="1"/>
</dbReference>
<dbReference type="FunFam" id="3.90.1170.20:FF:000003">
    <property type="entry name" value="Nicotinate-nucleotide pyrophosphorylase [carboxylating]"/>
    <property type="match status" value="1"/>
</dbReference>
<evidence type="ECO:0000256" key="5">
    <source>
        <dbReference type="ARBA" id="ARBA00011944"/>
    </source>
</evidence>
<dbReference type="InterPro" id="IPR022412">
    <property type="entry name" value="Quinolinate_PRibosylTrfase_N"/>
</dbReference>
<dbReference type="NCBIfam" id="TIGR00078">
    <property type="entry name" value="nadC"/>
    <property type="match status" value="1"/>
</dbReference>
<evidence type="ECO:0000256" key="4">
    <source>
        <dbReference type="ARBA" id="ARBA00011218"/>
    </source>
</evidence>
<dbReference type="InterPro" id="IPR037128">
    <property type="entry name" value="Quinolinate_PRibosylTase_N_sf"/>
</dbReference>
<dbReference type="GO" id="GO:0009435">
    <property type="term" value="P:NAD+ biosynthetic process"/>
    <property type="evidence" value="ECO:0007669"/>
    <property type="project" value="UniProtKB-UniPathway"/>
</dbReference>
<dbReference type="InterPro" id="IPR027277">
    <property type="entry name" value="NadC/ModD"/>
</dbReference>
<dbReference type="Gene3D" id="3.90.1170.20">
    <property type="entry name" value="Quinolinate phosphoribosyl transferase, N-terminal domain"/>
    <property type="match status" value="1"/>
</dbReference>
<dbReference type="InterPro" id="IPR036068">
    <property type="entry name" value="Nicotinate_pribotase-like_C"/>
</dbReference>
<feature type="domain" description="Quinolinate phosphoribosyl transferase C-terminal" evidence="13">
    <location>
        <begin position="119"/>
        <end position="270"/>
    </location>
</feature>
<dbReference type="PIRSF" id="PIRSF006250">
    <property type="entry name" value="NadC_ModD"/>
    <property type="match status" value="1"/>
</dbReference>
<evidence type="ECO:0000256" key="12">
    <source>
        <dbReference type="PIRNR" id="PIRNR006250"/>
    </source>
</evidence>